<dbReference type="Proteomes" id="UP000614200">
    <property type="component" value="Unassembled WGS sequence"/>
</dbReference>
<name>A0ABR9ZM06_9FIRM</name>
<evidence type="ECO:0000313" key="4">
    <source>
        <dbReference type="EMBL" id="MBF4691497.1"/>
    </source>
</evidence>
<proteinExistence type="predicted"/>
<dbReference type="PANTHER" id="PTHR43479">
    <property type="entry name" value="ACREF/ENVCD OPERON REPRESSOR-RELATED"/>
    <property type="match status" value="1"/>
</dbReference>
<dbReference type="EMBL" id="JADKNH010000001">
    <property type="protein sequence ID" value="MBF4691497.1"/>
    <property type="molecule type" value="Genomic_DNA"/>
</dbReference>
<dbReference type="InterPro" id="IPR050624">
    <property type="entry name" value="HTH-type_Tx_Regulator"/>
</dbReference>
<dbReference type="Pfam" id="PF00440">
    <property type="entry name" value="TetR_N"/>
    <property type="match status" value="1"/>
</dbReference>
<dbReference type="PANTHER" id="PTHR43479:SF11">
    <property type="entry name" value="ACREF_ENVCD OPERON REPRESSOR-RELATED"/>
    <property type="match status" value="1"/>
</dbReference>
<organism evidence="4 5">
    <name type="scientific">Fusibacter ferrireducens</name>
    <dbReference type="NCBI Taxonomy" id="2785058"/>
    <lineage>
        <taxon>Bacteria</taxon>
        <taxon>Bacillati</taxon>
        <taxon>Bacillota</taxon>
        <taxon>Clostridia</taxon>
        <taxon>Eubacteriales</taxon>
        <taxon>Eubacteriales Family XII. Incertae Sedis</taxon>
        <taxon>Fusibacter</taxon>
    </lineage>
</organism>
<sequence length="193" mass="22838">MRKNKRLKIKESAYELFGKYSLRKASVEEICKNANVSKGTFYKYYNDKYELVVDILNELNDSSVNKFNELIGSNTKFEEIINLIFAEKSKFVNSFSTDFINEIYSGSFEKINVMIQKITANSKNQLYSVYERLIESKEIYELISFDFFLHLLDQVQKMYSDEKVVDIYPDAEIRMKVVFEVFFYGLLKRSSHE</sequence>
<reference evidence="4 5" key="1">
    <citation type="submission" date="2020-11" db="EMBL/GenBank/DDBJ databases">
        <title>Fusibacter basophilias sp. nov.</title>
        <authorList>
            <person name="Qiu D."/>
        </authorList>
    </citation>
    <scope>NUCLEOTIDE SEQUENCE [LARGE SCALE GENOMIC DNA]</scope>
    <source>
        <strain evidence="4 5">Q10-2</strain>
    </source>
</reference>
<dbReference type="InterPro" id="IPR009057">
    <property type="entry name" value="Homeodomain-like_sf"/>
</dbReference>
<dbReference type="PROSITE" id="PS50977">
    <property type="entry name" value="HTH_TETR_2"/>
    <property type="match status" value="1"/>
</dbReference>
<feature type="DNA-binding region" description="H-T-H motif" evidence="2">
    <location>
        <begin position="26"/>
        <end position="45"/>
    </location>
</feature>
<dbReference type="RefSeq" id="WP_194699749.1">
    <property type="nucleotide sequence ID" value="NZ_JADKNH010000001.1"/>
</dbReference>
<gene>
    <name evidence="4" type="ORF">ISU02_00105</name>
</gene>
<dbReference type="InterPro" id="IPR001647">
    <property type="entry name" value="HTH_TetR"/>
</dbReference>
<evidence type="ECO:0000259" key="3">
    <source>
        <dbReference type="PROSITE" id="PS50977"/>
    </source>
</evidence>
<evidence type="ECO:0000256" key="1">
    <source>
        <dbReference type="ARBA" id="ARBA00023125"/>
    </source>
</evidence>
<keyword evidence="5" id="KW-1185">Reference proteome</keyword>
<keyword evidence="1 2" id="KW-0238">DNA-binding</keyword>
<comment type="caution">
    <text evidence="4">The sequence shown here is derived from an EMBL/GenBank/DDBJ whole genome shotgun (WGS) entry which is preliminary data.</text>
</comment>
<accession>A0ABR9ZM06</accession>
<protein>
    <submittedName>
        <fullName evidence="4">TetR/AcrR family transcriptional regulator</fullName>
    </submittedName>
</protein>
<dbReference type="SUPFAM" id="SSF46689">
    <property type="entry name" value="Homeodomain-like"/>
    <property type="match status" value="1"/>
</dbReference>
<evidence type="ECO:0000256" key="2">
    <source>
        <dbReference type="PROSITE-ProRule" id="PRU00335"/>
    </source>
</evidence>
<dbReference type="Gene3D" id="1.10.357.10">
    <property type="entry name" value="Tetracycline Repressor, domain 2"/>
    <property type="match status" value="1"/>
</dbReference>
<evidence type="ECO:0000313" key="5">
    <source>
        <dbReference type="Proteomes" id="UP000614200"/>
    </source>
</evidence>
<feature type="domain" description="HTH tetR-type" evidence="3">
    <location>
        <begin position="3"/>
        <end position="63"/>
    </location>
</feature>